<keyword evidence="3" id="KW-1185">Reference proteome</keyword>
<dbReference type="AlphaFoldDB" id="A0ABD4T094"/>
<protein>
    <submittedName>
        <fullName evidence="2">IS4 family transposase</fullName>
    </submittedName>
</protein>
<proteinExistence type="predicted"/>
<dbReference type="Proteomes" id="UP000031561">
    <property type="component" value="Unassembled WGS sequence"/>
</dbReference>
<dbReference type="EMBL" id="JTHE03000031">
    <property type="protein sequence ID" value="MCM1982146.1"/>
    <property type="molecule type" value="Genomic_DNA"/>
</dbReference>
<name>A0ABD4T094_9CYAN</name>
<accession>A0ABD4T094</accession>
<reference evidence="2 3" key="1">
    <citation type="journal article" date="2015" name="Genome Announc.">
        <title>Draft Genome Sequence of Filamentous Marine Cyanobacterium Lyngbya confervoides Strain BDU141951.</title>
        <authorList>
            <person name="Chandrababunaidu M.M."/>
            <person name="Sen D."/>
            <person name="Tripathy S."/>
        </authorList>
    </citation>
    <scope>NUCLEOTIDE SEQUENCE [LARGE SCALE GENOMIC DNA]</scope>
    <source>
        <strain evidence="2 3">BDU141951</strain>
    </source>
</reference>
<organism evidence="2 3">
    <name type="scientific">Lyngbya confervoides BDU141951</name>
    <dbReference type="NCBI Taxonomy" id="1574623"/>
    <lineage>
        <taxon>Bacteria</taxon>
        <taxon>Bacillati</taxon>
        <taxon>Cyanobacteriota</taxon>
        <taxon>Cyanophyceae</taxon>
        <taxon>Oscillatoriophycideae</taxon>
        <taxon>Oscillatoriales</taxon>
        <taxon>Microcoleaceae</taxon>
        <taxon>Lyngbya</taxon>
    </lineage>
</organism>
<gene>
    <name evidence="2" type="ORF">QQ91_0004785</name>
</gene>
<evidence type="ECO:0000256" key="1">
    <source>
        <dbReference type="SAM" id="MobiDB-lite"/>
    </source>
</evidence>
<evidence type="ECO:0000313" key="3">
    <source>
        <dbReference type="Proteomes" id="UP000031561"/>
    </source>
</evidence>
<comment type="caution">
    <text evidence="2">The sequence shown here is derived from an EMBL/GenBank/DDBJ whole genome shotgun (WGS) entry which is preliminary data.</text>
</comment>
<feature type="non-terminal residue" evidence="2">
    <location>
        <position position="1"/>
    </location>
</feature>
<evidence type="ECO:0000313" key="2">
    <source>
        <dbReference type="EMBL" id="MCM1982146.1"/>
    </source>
</evidence>
<sequence length="59" mass="6797">GSANSSGREQLYEDLLYETATVLVPDRPGRREPRVVKQRPKPFPRMQEPRSILKYKLAA</sequence>
<feature type="region of interest" description="Disordered" evidence="1">
    <location>
        <begin position="28"/>
        <end position="50"/>
    </location>
</feature>